<sequence>MSLKRIFPFSEDDVKSRVSLDSAETFVLGDDPAILDSLALQLAVTSAQAGEYVAIIGCNEIETAFHVHDMPMFNQDMVDFIRPKFMANLKSLFNYLTKFQQLPVHPNVLILHGIETYIQEASEEENGDQTIARLFALVRDAANFATSKNHQTCHLLVTCCDAASEGHICPGYVSMPFFPLPWRCSKTEDGAFTLHLDGRLPTTVHFGMSKRELCLQKVDYH</sequence>
<reference evidence="1" key="1">
    <citation type="journal article" date="2017" name="Ticks Tick Borne Dis.">
        <title>An insight into the sialome of Hyalomma excavatum.</title>
        <authorList>
            <person name="Ribeiro J.M."/>
            <person name="Slovak M."/>
            <person name="Francischetti I.M."/>
        </authorList>
    </citation>
    <scope>NUCLEOTIDE SEQUENCE</scope>
    <source>
        <strain evidence="1">Samish</strain>
        <tissue evidence="1">Salivary glands</tissue>
    </source>
</reference>
<dbReference type="PANTHER" id="PTHR28653:SF1">
    <property type="entry name" value="ATPASE SWSAP1"/>
    <property type="match status" value="1"/>
</dbReference>
<dbReference type="PANTHER" id="PTHR28653">
    <property type="match status" value="1"/>
</dbReference>
<dbReference type="GO" id="GO:0000724">
    <property type="term" value="P:double-strand break repair via homologous recombination"/>
    <property type="evidence" value="ECO:0007669"/>
    <property type="project" value="TreeGrafter"/>
</dbReference>
<name>A0A131XL96_9ACAR</name>
<evidence type="ECO:0000313" key="1">
    <source>
        <dbReference type="EMBL" id="JAP67327.1"/>
    </source>
</evidence>
<dbReference type="AlphaFoldDB" id="A0A131XL96"/>
<dbReference type="GO" id="GO:0003697">
    <property type="term" value="F:single-stranded DNA binding"/>
    <property type="evidence" value="ECO:0007669"/>
    <property type="project" value="TreeGrafter"/>
</dbReference>
<dbReference type="EMBL" id="GEFH01001254">
    <property type="protein sequence ID" value="JAP67327.1"/>
    <property type="molecule type" value="mRNA"/>
</dbReference>
<organism evidence="1">
    <name type="scientific">Hyalomma excavatum</name>
    <dbReference type="NCBI Taxonomy" id="257692"/>
    <lineage>
        <taxon>Eukaryota</taxon>
        <taxon>Metazoa</taxon>
        <taxon>Ecdysozoa</taxon>
        <taxon>Arthropoda</taxon>
        <taxon>Chelicerata</taxon>
        <taxon>Arachnida</taxon>
        <taxon>Acari</taxon>
        <taxon>Parasitiformes</taxon>
        <taxon>Ixodida</taxon>
        <taxon>Ixodoidea</taxon>
        <taxon>Ixodidae</taxon>
        <taxon>Hyalomminae</taxon>
        <taxon>Hyalomma</taxon>
    </lineage>
</organism>
<dbReference type="GO" id="GO:0097196">
    <property type="term" value="C:Shu complex"/>
    <property type="evidence" value="ECO:0007669"/>
    <property type="project" value="TreeGrafter"/>
</dbReference>
<protein>
    <submittedName>
        <fullName evidence="1">Uncharacterized protein</fullName>
    </submittedName>
</protein>
<accession>A0A131XL96</accession>
<proteinExistence type="evidence at transcript level"/>